<dbReference type="Gene3D" id="1.10.287.70">
    <property type="match status" value="1"/>
</dbReference>
<dbReference type="AlphaFoldDB" id="A0A6J4SZ62"/>
<name>A0A6J4SZ62_9ACTN</name>
<dbReference type="GO" id="GO:0005248">
    <property type="term" value="F:voltage-gated sodium channel activity"/>
    <property type="evidence" value="ECO:0007669"/>
    <property type="project" value="TreeGrafter"/>
</dbReference>
<feature type="transmembrane region" description="Helical" evidence="6">
    <location>
        <begin position="93"/>
        <end position="113"/>
    </location>
</feature>
<feature type="domain" description="Ion transport" evidence="7">
    <location>
        <begin position="23"/>
        <end position="241"/>
    </location>
</feature>
<proteinExistence type="predicted"/>
<reference evidence="8" key="1">
    <citation type="submission" date="2020-02" db="EMBL/GenBank/DDBJ databases">
        <authorList>
            <person name="Meier V. D."/>
        </authorList>
    </citation>
    <scope>NUCLEOTIDE SEQUENCE</scope>
    <source>
        <strain evidence="8">AVDCRST_MAG45</strain>
    </source>
</reference>
<feature type="transmembrane region" description="Helical" evidence="6">
    <location>
        <begin position="149"/>
        <end position="168"/>
    </location>
</feature>
<evidence type="ECO:0000256" key="6">
    <source>
        <dbReference type="SAM" id="Phobius"/>
    </source>
</evidence>
<dbReference type="InterPro" id="IPR043203">
    <property type="entry name" value="VGCC_Ca_Na"/>
</dbReference>
<keyword evidence="4 6" id="KW-0472">Membrane</keyword>
<evidence type="ECO:0000256" key="5">
    <source>
        <dbReference type="SAM" id="MobiDB-lite"/>
    </source>
</evidence>
<dbReference type="InterPro" id="IPR005821">
    <property type="entry name" value="Ion_trans_dom"/>
</dbReference>
<dbReference type="SUPFAM" id="SSF81324">
    <property type="entry name" value="Voltage-gated potassium channels"/>
    <property type="match status" value="1"/>
</dbReference>
<sequence length="304" mass="32971">MTRTAPARTRSSLPEACRRLAEHPAFDRVVVLVVLANAVVLGAGTYASVERSYGGVLDALNNAFLTVFVVELAIRFAATAANPRRFFSSGWNVFDFLVIGAAFVPGLAANSTLLRLARLARVVRVVRLLPDLRILVVAVGRALPGVGSLAILTLLLLFVYGMVGWLIFDTHDPERFGNIGSAMLNLFVMLTLENLPDNLAMGRELSEWTVVYFVSFALLAAFLLFNLFVGIVINSMEEARAMELARAERELADDDPGNDEAAHEVVLGERVRTLRAALDDLEREIARPGAAPASAPPARSEARA</sequence>
<keyword evidence="2 6" id="KW-0812">Transmembrane</keyword>
<comment type="subcellular location">
    <subcellularLocation>
        <location evidence="1">Membrane</location>
        <topology evidence="1">Multi-pass membrane protein</topology>
    </subcellularLocation>
</comment>
<evidence type="ECO:0000256" key="3">
    <source>
        <dbReference type="ARBA" id="ARBA00022989"/>
    </source>
</evidence>
<gene>
    <name evidence="8" type="ORF">AVDCRST_MAG45-1777</name>
</gene>
<evidence type="ECO:0000256" key="4">
    <source>
        <dbReference type="ARBA" id="ARBA00023136"/>
    </source>
</evidence>
<keyword evidence="3 6" id="KW-1133">Transmembrane helix</keyword>
<dbReference type="PANTHER" id="PTHR10037:SF62">
    <property type="entry name" value="SODIUM CHANNEL PROTEIN 60E"/>
    <property type="match status" value="1"/>
</dbReference>
<evidence type="ECO:0000259" key="7">
    <source>
        <dbReference type="Pfam" id="PF00520"/>
    </source>
</evidence>
<feature type="transmembrane region" description="Helical" evidence="6">
    <location>
        <begin position="175"/>
        <end position="192"/>
    </location>
</feature>
<dbReference type="Pfam" id="PF00520">
    <property type="entry name" value="Ion_trans"/>
    <property type="match status" value="1"/>
</dbReference>
<feature type="region of interest" description="Disordered" evidence="5">
    <location>
        <begin position="285"/>
        <end position="304"/>
    </location>
</feature>
<accession>A0A6J4SZ62</accession>
<evidence type="ECO:0000313" key="8">
    <source>
        <dbReference type="EMBL" id="CAA9508965.1"/>
    </source>
</evidence>
<feature type="transmembrane region" description="Helical" evidence="6">
    <location>
        <begin position="212"/>
        <end position="233"/>
    </location>
</feature>
<feature type="transmembrane region" description="Helical" evidence="6">
    <location>
        <begin position="59"/>
        <end position="81"/>
    </location>
</feature>
<dbReference type="PANTHER" id="PTHR10037">
    <property type="entry name" value="VOLTAGE-GATED CATION CHANNEL CALCIUM AND SODIUM"/>
    <property type="match status" value="1"/>
</dbReference>
<feature type="compositionally biased region" description="Low complexity" evidence="5">
    <location>
        <begin position="287"/>
        <end position="304"/>
    </location>
</feature>
<dbReference type="GO" id="GO:0001518">
    <property type="term" value="C:voltage-gated sodium channel complex"/>
    <property type="evidence" value="ECO:0007669"/>
    <property type="project" value="TreeGrafter"/>
</dbReference>
<dbReference type="Gene3D" id="1.20.120.350">
    <property type="entry name" value="Voltage-gated potassium channels. Chain C"/>
    <property type="match status" value="1"/>
</dbReference>
<feature type="transmembrane region" description="Helical" evidence="6">
    <location>
        <begin position="29"/>
        <end position="47"/>
    </location>
</feature>
<dbReference type="EMBL" id="CADCVU010000152">
    <property type="protein sequence ID" value="CAA9508965.1"/>
    <property type="molecule type" value="Genomic_DNA"/>
</dbReference>
<protein>
    <recommendedName>
        <fullName evidence="7">Ion transport domain-containing protein</fullName>
    </recommendedName>
</protein>
<evidence type="ECO:0000256" key="2">
    <source>
        <dbReference type="ARBA" id="ARBA00022692"/>
    </source>
</evidence>
<evidence type="ECO:0000256" key="1">
    <source>
        <dbReference type="ARBA" id="ARBA00004141"/>
    </source>
</evidence>
<dbReference type="InterPro" id="IPR027359">
    <property type="entry name" value="Volt_channel_dom_sf"/>
</dbReference>
<organism evidence="8">
    <name type="scientific">uncultured Solirubrobacterales bacterium</name>
    <dbReference type="NCBI Taxonomy" id="768556"/>
    <lineage>
        <taxon>Bacteria</taxon>
        <taxon>Bacillati</taxon>
        <taxon>Actinomycetota</taxon>
        <taxon>Thermoleophilia</taxon>
        <taxon>Solirubrobacterales</taxon>
        <taxon>environmental samples</taxon>
    </lineage>
</organism>